<keyword evidence="2" id="KW-1185">Reference proteome</keyword>
<name>A0ABD1EHB4_HYPHA</name>
<dbReference type="AlphaFoldDB" id="A0ABD1EHB4"/>
<dbReference type="EMBL" id="JBDJPC010000007">
    <property type="protein sequence ID" value="KAL1493906.1"/>
    <property type="molecule type" value="Genomic_DNA"/>
</dbReference>
<organism evidence="1 2">
    <name type="scientific">Hypothenemus hampei</name>
    <name type="common">Coffee berry borer</name>
    <dbReference type="NCBI Taxonomy" id="57062"/>
    <lineage>
        <taxon>Eukaryota</taxon>
        <taxon>Metazoa</taxon>
        <taxon>Ecdysozoa</taxon>
        <taxon>Arthropoda</taxon>
        <taxon>Hexapoda</taxon>
        <taxon>Insecta</taxon>
        <taxon>Pterygota</taxon>
        <taxon>Neoptera</taxon>
        <taxon>Endopterygota</taxon>
        <taxon>Coleoptera</taxon>
        <taxon>Polyphaga</taxon>
        <taxon>Cucujiformia</taxon>
        <taxon>Curculionidae</taxon>
        <taxon>Scolytinae</taxon>
        <taxon>Hypothenemus</taxon>
    </lineage>
</organism>
<reference evidence="1 2" key="1">
    <citation type="submission" date="2024-05" db="EMBL/GenBank/DDBJ databases">
        <title>Genetic variation in Jamaican populations of the coffee berry borer (Hypothenemus hampei).</title>
        <authorList>
            <person name="Errbii M."/>
            <person name="Myrie A."/>
        </authorList>
    </citation>
    <scope>NUCLEOTIDE SEQUENCE [LARGE SCALE GENOMIC DNA]</scope>
    <source>
        <strain evidence="1">JA-Hopewell-2020-01-JO</strain>
        <tissue evidence="1">Whole body</tissue>
    </source>
</reference>
<evidence type="ECO:0000313" key="2">
    <source>
        <dbReference type="Proteomes" id="UP001566132"/>
    </source>
</evidence>
<sequence length="200" mass="23039">MPTEKQMRKKDRGCMAKKLIKIDNVDISIVSCFHDKTALNTFIAGCTGTLKNNLHLKQPKSLEDAMGYVMEFENFERSCGMLQSERHNTNKINHPNSKSHPFNNDMKPGFNSQFQGTYNPYYNQNQHYFNQAPPYFNQPLNDQQQKPFPSQPINIRPRVVPPQKFLTNRQVFGTQKLELDGNFKELSGSLTPFVDCFSAI</sequence>
<comment type="caution">
    <text evidence="1">The sequence shown here is derived from an EMBL/GenBank/DDBJ whole genome shotgun (WGS) entry which is preliminary data.</text>
</comment>
<dbReference type="Proteomes" id="UP001566132">
    <property type="component" value="Unassembled WGS sequence"/>
</dbReference>
<evidence type="ECO:0000313" key="1">
    <source>
        <dbReference type="EMBL" id="KAL1493906.1"/>
    </source>
</evidence>
<gene>
    <name evidence="1" type="ORF">ABEB36_009587</name>
</gene>
<accession>A0ABD1EHB4</accession>
<proteinExistence type="predicted"/>
<protein>
    <submittedName>
        <fullName evidence="1">Uncharacterized protein</fullName>
    </submittedName>
</protein>